<proteinExistence type="predicted"/>
<name>A0A6C0IV65_9ZZZZ</name>
<protein>
    <recommendedName>
        <fullName evidence="2">Zeta toxin domain-containing protein</fullName>
    </recommendedName>
</protein>
<evidence type="ECO:0000313" key="1">
    <source>
        <dbReference type="EMBL" id="QHT96345.1"/>
    </source>
</evidence>
<accession>A0A6C0IV65</accession>
<sequence>MVVIMHIGGAPGSGKTHLGKQFKSLYPNLKVIDTDQLKDSFIEKPIEENIKIIEKLSKFKADGPKSKTQTTLEKEYEQKYTNYVINKFEKLHKQKEKYLLVGHFFMFDDFHINIQSKHKVYLDVNSETLFSRRNGRLIKDISSNKKYFTSLIDNGEEFWNYNYLWNFTNLKDITNQLKKTKKYYNKYKYKSLSEEDIKKIVAKELK</sequence>
<dbReference type="Gene3D" id="3.40.50.300">
    <property type="entry name" value="P-loop containing nucleotide triphosphate hydrolases"/>
    <property type="match status" value="1"/>
</dbReference>
<dbReference type="SUPFAM" id="SSF52540">
    <property type="entry name" value="P-loop containing nucleoside triphosphate hydrolases"/>
    <property type="match status" value="1"/>
</dbReference>
<dbReference type="InterPro" id="IPR027417">
    <property type="entry name" value="P-loop_NTPase"/>
</dbReference>
<dbReference type="EMBL" id="MN740256">
    <property type="protein sequence ID" value="QHT96345.1"/>
    <property type="molecule type" value="Genomic_DNA"/>
</dbReference>
<dbReference type="AlphaFoldDB" id="A0A6C0IV65"/>
<reference evidence="1" key="1">
    <citation type="journal article" date="2020" name="Nature">
        <title>Giant virus diversity and host interactions through global metagenomics.</title>
        <authorList>
            <person name="Schulz F."/>
            <person name="Roux S."/>
            <person name="Paez-Espino D."/>
            <person name="Jungbluth S."/>
            <person name="Walsh D.A."/>
            <person name="Denef V.J."/>
            <person name="McMahon K.D."/>
            <person name="Konstantinidis K.T."/>
            <person name="Eloe-Fadrosh E.A."/>
            <person name="Kyrpides N.C."/>
            <person name="Woyke T."/>
        </authorList>
    </citation>
    <scope>NUCLEOTIDE SEQUENCE</scope>
    <source>
        <strain evidence="1">GVMAG-M-3300024302-11</strain>
    </source>
</reference>
<organism evidence="1">
    <name type="scientific">viral metagenome</name>
    <dbReference type="NCBI Taxonomy" id="1070528"/>
    <lineage>
        <taxon>unclassified sequences</taxon>
        <taxon>metagenomes</taxon>
        <taxon>organismal metagenomes</taxon>
    </lineage>
</organism>
<evidence type="ECO:0008006" key="2">
    <source>
        <dbReference type="Google" id="ProtNLM"/>
    </source>
</evidence>